<dbReference type="InterPro" id="IPR017441">
    <property type="entry name" value="Protein_kinase_ATP_BS"/>
</dbReference>
<dbReference type="Gene3D" id="1.10.510.10">
    <property type="entry name" value="Transferase(Phosphotransferase) domain 1"/>
    <property type="match status" value="1"/>
</dbReference>
<evidence type="ECO:0000256" key="1">
    <source>
        <dbReference type="ARBA" id="ARBA00022741"/>
    </source>
</evidence>
<keyword evidence="2 3" id="KW-0067">ATP-binding</keyword>
<feature type="compositionally biased region" description="Polar residues" evidence="4">
    <location>
        <begin position="496"/>
        <end position="508"/>
    </location>
</feature>
<dbReference type="KEGG" id="asau:88171616"/>
<protein>
    <recommendedName>
        <fullName evidence="5">Protein kinase domain-containing protein</fullName>
    </recommendedName>
</protein>
<dbReference type="PANTHER" id="PTHR24348:SF72">
    <property type="entry name" value="SERINE_THREONINE PROTEIN KINASE"/>
    <property type="match status" value="1"/>
</dbReference>
<evidence type="ECO:0000313" key="7">
    <source>
        <dbReference type="Proteomes" id="UP001338582"/>
    </source>
</evidence>
<organism evidence="6 7">
    <name type="scientific">Australozyma saopauloensis</name>
    <dbReference type="NCBI Taxonomy" id="291208"/>
    <lineage>
        <taxon>Eukaryota</taxon>
        <taxon>Fungi</taxon>
        <taxon>Dikarya</taxon>
        <taxon>Ascomycota</taxon>
        <taxon>Saccharomycotina</taxon>
        <taxon>Pichiomycetes</taxon>
        <taxon>Metschnikowiaceae</taxon>
        <taxon>Australozyma</taxon>
    </lineage>
</organism>
<keyword evidence="1 3" id="KW-0547">Nucleotide-binding</keyword>
<evidence type="ECO:0000313" key="6">
    <source>
        <dbReference type="EMBL" id="WPK23311.1"/>
    </source>
</evidence>
<dbReference type="InterPro" id="IPR000719">
    <property type="entry name" value="Prot_kinase_dom"/>
</dbReference>
<dbReference type="Proteomes" id="UP001338582">
    <property type="component" value="Chromosome 1"/>
</dbReference>
<proteinExistence type="predicted"/>
<reference evidence="6 7" key="1">
    <citation type="submission" date="2023-10" db="EMBL/GenBank/DDBJ databases">
        <title>Draft Genome Sequence of Candida saopaulonensis from a very Premature Infant with Sepsis.</title>
        <authorList>
            <person name="Ning Y."/>
            <person name="Dai R."/>
            <person name="Xiao M."/>
            <person name="Xu Y."/>
            <person name="Yan Q."/>
            <person name="Zhang L."/>
        </authorList>
    </citation>
    <scope>NUCLEOTIDE SEQUENCE [LARGE SCALE GENOMIC DNA]</scope>
    <source>
        <strain evidence="6 7">19XY460</strain>
    </source>
</reference>
<dbReference type="InterPro" id="IPR011009">
    <property type="entry name" value="Kinase-like_dom_sf"/>
</dbReference>
<feature type="region of interest" description="Disordered" evidence="4">
    <location>
        <begin position="459"/>
        <end position="567"/>
    </location>
</feature>
<evidence type="ECO:0000256" key="3">
    <source>
        <dbReference type="PROSITE-ProRule" id="PRU10141"/>
    </source>
</evidence>
<dbReference type="Pfam" id="PF00069">
    <property type="entry name" value="Pkinase"/>
    <property type="match status" value="1"/>
</dbReference>
<dbReference type="PROSITE" id="PS50011">
    <property type="entry name" value="PROTEIN_KINASE_DOM"/>
    <property type="match status" value="1"/>
</dbReference>
<dbReference type="GO" id="GO:0005737">
    <property type="term" value="C:cytoplasm"/>
    <property type="evidence" value="ECO:0007669"/>
    <property type="project" value="TreeGrafter"/>
</dbReference>
<feature type="region of interest" description="Disordered" evidence="4">
    <location>
        <begin position="611"/>
        <end position="650"/>
    </location>
</feature>
<dbReference type="RefSeq" id="XP_062875698.1">
    <property type="nucleotide sequence ID" value="XM_063019628.1"/>
</dbReference>
<feature type="binding site" evidence="3">
    <location>
        <position position="54"/>
    </location>
    <ligand>
        <name>ATP</name>
        <dbReference type="ChEBI" id="CHEBI:30616"/>
    </ligand>
</feature>
<evidence type="ECO:0000256" key="2">
    <source>
        <dbReference type="ARBA" id="ARBA00022840"/>
    </source>
</evidence>
<dbReference type="GO" id="GO:0004674">
    <property type="term" value="F:protein serine/threonine kinase activity"/>
    <property type="evidence" value="ECO:0007669"/>
    <property type="project" value="InterPro"/>
</dbReference>
<feature type="compositionally biased region" description="Polar residues" evidence="4">
    <location>
        <begin position="534"/>
        <end position="559"/>
    </location>
</feature>
<dbReference type="GO" id="GO:0030447">
    <property type="term" value="P:filamentous growth"/>
    <property type="evidence" value="ECO:0007669"/>
    <property type="project" value="UniProtKB-ARBA"/>
</dbReference>
<dbReference type="GO" id="GO:0005524">
    <property type="term" value="F:ATP binding"/>
    <property type="evidence" value="ECO:0007669"/>
    <property type="project" value="UniProtKB-UniRule"/>
</dbReference>
<accession>A0AAX4H449</accession>
<dbReference type="CDD" id="cd14008">
    <property type="entry name" value="STKc_LKB1_CaMKK"/>
    <property type="match status" value="1"/>
</dbReference>
<feature type="domain" description="Protein kinase" evidence="5">
    <location>
        <begin position="23"/>
        <end position="323"/>
    </location>
</feature>
<dbReference type="PANTHER" id="PTHR24348">
    <property type="entry name" value="SERINE/THREONINE-PROTEIN KINASE UNC-51-RELATED"/>
    <property type="match status" value="1"/>
</dbReference>
<dbReference type="InterPro" id="IPR045269">
    <property type="entry name" value="Atg1-like"/>
</dbReference>
<gene>
    <name evidence="6" type="ORF">PUMCH_000547</name>
</gene>
<dbReference type="InterPro" id="IPR008271">
    <property type="entry name" value="Ser/Thr_kinase_AS"/>
</dbReference>
<dbReference type="SUPFAM" id="SSF56112">
    <property type="entry name" value="Protein kinase-like (PK-like)"/>
    <property type="match status" value="1"/>
</dbReference>
<dbReference type="PROSITE" id="PS00107">
    <property type="entry name" value="PROTEIN_KINASE_ATP"/>
    <property type="match status" value="1"/>
</dbReference>
<dbReference type="AlphaFoldDB" id="A0AAX4H449"/>
<keyword evidence="7" id="KW-1185">Reference proteome</keyword>
<evidence type="ECO:0000259" key="5">
    <source>
        <dbReference type="PROSITE" id="PS50011"/>
    </source>
</evidence>
<name>A0AAX4H449_9ASCO</name>
<feature type="compositionally biased region" description="Low complexity" evidence="4">
    <location>
        <begin position="625"/>
        <end position="638"/>
    </location>
</feature>
<dbReference type="GO" id="GO:0010506">
    <property type="term" value="P:regulation of autophagy"/>
    <property type="evidence" value="ECO:0007669"/>
    <property type="project" value="InterPro"/>
</dbReference>
<dbReference type="EMBL" id="CP138894">
    <property type="protein sequence ID" value="WPK23311.1"/>
    <property type="molecule type" value="Genomic_DNA"/>
</dbReference>
<evidence type="ECO:0000256" key="4">
    <source>
        <dbReference type="SAM" id="MobiDB-lite"/>
    </source>
</evidence>
<sequence>MDLLTLSIDVDKSSGHKVVNLRYELLLSIGQGQFGKVILARDKSVDPAKYYAIKTINRIDTSRLITKTYLSHTTKIKREIRIMKQCDHPNVVKLYQVIDDMKFDKILLVLEYCQYGEIDWKKYNHYHEKYFKDAGKSLPLNKILRDVLNGLEYLHTFKHIIHRDLKPSNLLISRDRTIKISDFGVSLILENNANDDKELGKTMGTPAFFAPELCQFVNKRLLMLNDNDLIQSKIDARIDIWSLGVILFCLFFHQLPFEGHNEFSLFKNIVNGPLRFPRTIESAKAREQDSKEAELLKNLIEKLLSKDPNQRPTIQEIKAHPFTTFGLSRQEIDKYNKINQQIFKAQGGVEIDNSLTGRLRRLFIGKTYENAWGAPPPLASVPQAELEVEQDPELVYKDLEKVDDLLDSYLDDSSSMGSLEDEVTTQPVDTSNLLSSIDKMSIGEESSASKHLELVVGSFDSRQGSSKPESSEPYKLVESGSKRSFKSSLSPRKQDANSIKSVSPTKLRSNALGGTRSKSSSVSSKLNVPPPLQLSESNLYSSKRGSFSSDTRKNSSSGFHTPISGGAAVTIGAGSPLSIKSMFSPSRRFFSRLKKEKKPTIGSLASVNHSEGYGDFEPPPGVGGVPRTTLSRRGLTTSVDSGPIKGRKNSMSSMGLNMLLKLSSSSSSLNLHAYLMDDSGGLAGASTPTGSAHSSERINFGEDVFDRKFILTTVGTNPVAGNTSLSLDYRRNEAEAFSFNDTYTHTNTSSDYNEDADRTFSMDEYLEQLSARR</sequence>
<dbReference type="PROSITE" id="PS00108">
    <property type="entry name" value="PROTEIN_KINASE_ST"/>
    <property type="match status" value="1"/>
</dbReference>
<dbReference type="SMART" id="SM00220">
    <property type="entry name" value="S_TKc"/>
    <property type="match status" value="1"/>
</dbReference>
<dbReference type="GeneID" id="88171616"/>